<dbReference type="AlphaFoldDB" id="A0A917UMJ5"/>
<keyword evidence="1" id="KW-0732">Signal</keyword>
<dbReference type="RefSeq" id="WP_188961356.1">
    <property type="nucleotide sequence ID" value="NZ_BMOE01000003.1"/>
</dbReference>
<accession>A0A917UMJ5</accession>
<dbReference type="Gene3D" id="3.40.190.10">
    <property type="entry name" value="Periplasmic binding protein-like II"/>
    <property type="match status" value="1"/>
</dbReference>
<evidence type="ECO:0000313" key="2">
    <source>
        <dbReference type="EMBL" id="GGJ68863.1"/>
    </source>
</evidence>
<dbReference type="PANTHER" id="PTHR43649:SF32">
    <property type="entry name" value="SUGAR BINDING SECRETED PROTEIN"/>
    <property type="match status" value="1"/>
</dbReference>
<dbReference type="EMBL" id="BMOE01000003">
    <property type="protein sequence ID" value="GGJ68863.1"/>
    <property type="molecule type" value="Genomic_DNA"/>
</dbReference>
<evidence type="ECO:0008006" key="4">
    <source>
        <dbReference type="Google" id="ProtNLM"/>
    </source>
</evidence>
<dbReference type="InterPro" id="IPR050490">
    <property type="entry name" value="Bact_solute-bd_prot1"/>
</dbReference>
<protein>
    <recommendedName>
        <fullName evidence="4">Sugar ABC transporter substrate-binding protein</fullName>
    </recommendedName>
</protein>
<organism evidence="2 3">
    <name type="scientific">Deinococcus aquiradiocola</name>
    <dbReference type="NCBI Taxonomy" id="393059"/>
    <lineage>
        <taxon>Bacteria</taxon>
        <taxon>Thermotogati</taxon>
        <taxon>Deinococcota</taxon>
        <taxon>Deinococci</taxon>
        <taxon>Deinococcales</taxon>
        <taxon>Deinococcaceae</taxon>
        <taxon>Deinococcus</taxon>
    </lineage>
</organism>
<reference evidence="2" key="1">
    <citation type="journal article" date="2014" name="Int. J. Syst. Evol. Microbiol.">
        <title>Complete genome sequence of Corynebacterium casei LMG S-19264T (=DSM 44701T), isolated from a smear-ripened cheese.</title>
        <authorList>
            <consortium name="US DOE Joint Genome Institute (JGI-PGF)"/>
            <person name="Walter F."/>
            <person name="Albersmeier A."/>
            <person name="Kalinowski J."/>
            <person name="Ruckert C."/>
        </authorList>
    </citation>
    <scope>NUCLEOTIDE SEQUENCE</scope>
    <source>
        <strain evidence="2">JCM 14371</strain>
    </source>
</reference>
<keyword evidence="3" id="KW-1185">Reference proteome</keyword>
<name>A0A917UMJ5_9DEIO</name>
<dbReference type="PANTHER" id="PTHR43649">
    <property type="entry name" value="ARABINOSE-BINDING PROTEIN-RELATED"/>
    <property type="match status" value="1"/>
</dbReference>
<sequence>MKNALLSLSLSLLAAATLSTSHAQAKVTLTVGVFPDLDSVVKAAIPGFNKKFPNIEIKINSLAYGDHHNALTTALATGSGANDVEAIDFGYVAKFAEGGGLVDISKAPYSAGQYRSKFVNYTFPQAITDDGRMVAMPTDIGPGSMFYRTDYLKKAGVSAADLNRSWDSYVTAGKKIVSANPGTFLIPDASEVAQIIIRTGLASGEGLYFDKNNKVLVSPTSPRFVQAFTVAKAIRDAKLDARAGAAFSSDWTTAFQKGNLATEVSGAWLVGHMQNWLAKDFSGKWASQQLPGKSFTSYGGSFYGIPNQSQHKAEAWELIKYLTTDPAQQILAFKTTGAFPALKAAQTAPLFNEGVPYLANQKARLVWRTAANNIKPIDVNRLDPVADQIVADALSAVLDGSKTVPQALTDAQGLIARRAR</sequence>
<feature type="signal peptide" evidence="1">
    <location>
        <begin position="1"/>
        <end position="25"/>
    </location>
</feature>
<dbReference type="SUPFAM" id="SSF53850">
    <property type="entry name" value="Periplasmic binding protein-like II"/>
    <property type="match status" value="1"/>
</dbReference>
<feature type="chain" id="PRO_5038024540" description="Sugar ABC transporter substrate-binding protein" evidence="1">
    <location>
        <begin position="26"/>
        <end position="420"/>
    </location>
</feature>
<dbReference type="InterPro" id="IPR006059">
    <property type="entry name" value="SBP"/>
</dbReference>
<gene>
    <name evidence="2" type="ORF">GCM10008939_11730</name>
</gene>
<evidence type="ECO:0000256" key="1">
    <source>
        <dbReference type="SAM" id="SignalP"/>
    </source>
</evidence>
<reference evidence="2" key="2">
    <citation type="submission" date="2020-09" db="EMBL/GenBank/DDBJ databases">
        <authorList>
            <person name="Sun Q."/>
            <person name="Ohkuma M."/>
        </authorList>
    </citation>
    <scope>NUCLEOTIDE SEQUENCE</scope>
    <source>
        <strain evidence="2">JCM 14371</strain>
    </source>
</reference>
<proteinExistence type="predicted"/>
<evidence type="ECO:0000313" key="3">
    <source>
        <dbReference type="Proteomes" id="UP000635726"/>
    </source>
</evidence>
<dbReference type="Pfam" id="PF01547">
    <property type="entry name" value="SBP_bac_1"/>
    <property type="match status" value="1"/>
</dbReference>
<comment type="caution">
    <text evidence="2">The sequence shown here is derived from an EMBL/GenBank/DDBJ whole genome shotgun (WGS) entry which is preliminary data.</text>
</comment>
<dbReference type="Proteomes" id="UP000635726">
    <property type="component" value="Unassembled WGS sequence"/>
</dbReference>